<keyword evidence="4" id="KW-0052">Apoplast</keyword>
<dbReference type="GO" id="GO:0009699">
    <property type="term" value="P:phenylpropanoid biosynthetic process"/>
    <property type="evidence" value="ECO:0007669"/>
    <property type="project" value="UniProtKB-ARBA"/>
</dbReference>
<dbReference type="InterPro" id="IPR044859">
    <property type="entry name" value="Allene_oxi_cyc_Dirigent"/>
</dbReference>
<dbReference type="AlphaFoldDB" id="A0ABD3LVG2"/>
<comment type="similarity">
    <text evidence="1 4">Belongs to the plant dirigent protein family.</text>
</comment>
<keyword evidence="3 4" id="KW-0964">Secreted</keyword>
<evidence type="ECO:0000256" key="4">
    <source>
        <dbReference type="RuleBase" id="RU363099"/>
    </source>
</evidence>
<dbReference type="Gene3D" id="2.40.480.10">
    <property type="entry name" value="Allene oxide cyclase-like"/>
    <property type="match status" value="1"/>
</dbReference>
<feature type="chain" id="PRO_5044535057" description="Dirigent protein" evidence="4">
    <location>
        <begin position="26"/>
        <end position="184"/>
    </location>
</feature>
<comment type="subunit">
    <text evidence="2 4">Homodimer.</text>
</comment>
<dbReference type="InterPro" id="IPR004265">
    <property type="entry name" value="Dirigent"/>
</dbReference>
<reference evidence="5 6" key="1">
    <citation type="submission" date="2024-11" db="EMBL/GenBank/DDBJ databases">
        <title>Chromosome-level genome assembly of Eucalyptus globulus Labill. provides insights into its genome evolution.</title>
        <authorList>
            <person name="Li X."/>
        </authorList>
    </citation>
    <scope>NUCLEOTIDE SEQUENCE [LARGE SCALE GENOMIC DNA]</scope>
    <source>
        <strain evidence="5">CL2024</strain>
        <tissue evidence="5">Fresh tender leaves</tissue>
    </source>
</reference>
<comment type="caution">
    <text evidence="5">The sequence shown here is derived from an EMBL/GenBank/DDBJ whole genome shotgun (WGS) entry which is preliminary data.</text>
</comment>
<comment type="subcellular location">
    <subcellularLocation>
        <location evidence="4">Secreted</location>
        <location evidence="4">Extracellular space</location>
        <location evidence="4">Apoplast</location>
    </subcellularLocation>
</comment>
<comment type="function">
    <text evidence="4">Dirigent proteins impart stereoselectivity on the phenoxy radical-coupling reaction, yielding optically active lignans from two molecules of coniferyl alcohol in the biosynthesis of lignans, flavonolignans, and alkaloids and thus plays a central role in plant secondary metabolism.</text>
</comment>
<feature type="signal peptide" evidence="4">
    <location>
        <begin position="1"/>
        <end position="25"/>
    </location>
</feature>
<name>A0ABD3LVG2_EUCGL</name>
<organism evidence="5 6">
    <name type="scientific">Eucalyptus globulus</name>
    <name type="common">Tasmanian blue gum</name>
    <dbReference type="NCBI Taxonomy" id="34317"/>
    <lineage>
        <taxon>Eukaryota</taxon>
        <taxon>Viridiplantae</taxon>
        <taxon>Streptophyta</taxon>
        <taxon>Embryophyta</taxon>
        <taxon>Tracheophyta</taxon>
        <taxon>Spermatophyta</taxon>
        <taxon>Magnoliopsida</taxon>
        <taxon>eudicotyledons</taxon>
        <taxon>Gunneridae</taxon>
        <taxon>Pentapetalae</taxon>
        <taxon>rosids</taxon>
        <taxon>malvids</taxon>
        <taxon>Myrtales</taxon>
        <taxon>Myrtaceae</taxon>
        <taxon>Myrtoideae</taxon>
        <taxon>Eucalypteae</taxon>
        <taxon>Eucalyptus</taxon>
    </lineage>
</organism>
<evidence type="ECO:0000256" key="2">
    <source>
        <dbReference type="ARBA" id="ARBA00011738"/>
    </source>
</evidence>
<sequence length="184" mass="19689">MAASFQTNLILILLALVLSSSATTAQELDETESLSLGPEKLTRFRLYLHEIFDGSNATVVYAAHGNATNLVFGTVSVLNDIIALGPEADSKVVGRAQALLAIASQTESALTMIMNFVFTDGKFNGSVLTLAGRNNLNLKVREVPIVGGTGAFQFARGYVRTSTVFISQINKTAVAEYNVSVLHY</sequence>
<protein>
    <recommendedName>
        <fullName evidence="4">Dirigent protein</fullName>
    </recommendedName>
</protein>
<dbReference type="Pfam" id="PF03018">
    <property type="entry name" value="Dirigent"/>
    <property type="match status" value="1"/>
</dbReference>
<dbReference type="GO" id="GO:0048046">
    <property type="term" value="C:apoplast"/>
    <property type="evidence" value="ECO:0007669"/>
    <property type="project" value="UniProtKB-SubCell"/>
</dbReference>
<keyword evidence="6" id="KW-1185">Reference proteome</keyword>
<dbReference type="Proteomes" id="UP001634007">
    <property type="component" value="Unassembled WGS sequence"/>
</dbReference>
<evidence type="ECO:0000313" key="6">
    <source>
        <dbReference type="Proteomes" id="UP001634007"/>
    </source>
</evidence>
<evidence type="ECO:0000313" key="5">
    <source>
        <dbReference type="EMBL" id="KAL3755443.1"/>
    </source>
</evidence>
<evidence type="ECO:0000256" key="1">
    <source>
        <dbReference type="ARBA" id="ARBA00010746"/>
    </source>
</evidence>
<keyword evidence="4" id="KW-0732">Signal</keyword>
<proteinExistence type="inferred from homology"/>
<gene>
    <name evidence="5" type="ORF">ACJRO7_002489</name>
</gene>
<evidence type="ECO:0000256" key="3">
    <source>
        <dbReference type="ARBA" id="ARBA00022525"/>
    </source>
</evidence>
<accession>A0ABD3LVG2</accession>
<dbReference type="EMBL" id="JBJKBG010000001">
    <property type="protein sequence ID" value="KAL3755443.1"/>
    <property type="molecule type" value="Genomic_DNA"/>
</dbReference>
<dbReference type="PANTHER" id="PTHR21495">
    <property type="entry name" value="NUCLEOPORIN-RELATED"/>
    <property type="match status" value="1"/>
</dbReference>